<dbReference type="RefSeq" id="WP_048352773.1">
    <property type="nucleotide sequence ID" value="NZ_CP023481.1"/>
</dbReference>
<evidence type="ECO:0000313" key="4">
    <source>
        <dbReference type="Proteomes" id="UP000036168"/>
    </source>
</evidence>
<protein>
    <submittedName>
        <fullName evidence="2">Uncharacterized protein</fullName>
    </submittedName>
</protein>
<proteinExistence type="predicted"/>
<reference evidence="3 5" key="3">
    <citation type="submission" date="2023-03" db="EMBL/GenBank/DDBJ databases">
        <title>Agriculturally important microbes genome sequencing.</title>
        <authorList>
            <person name="Dunlap C."/>
        </authorList>
    </citation>
    <scope>NUCLEOTIDE SEQUENCE [LARGE SCALE GENOMIC DNA]</scope>
    <source>
        <strain evidence="3 5">CBP-3203</strain>
    </source>
</reference>
<dbReference type="Proteomes" id="UP001341297">
    <property type="component" value="Unassembled WGS sequence"/>
</dbReference>
<evidence type="ECO:0000313" key="5">
    <source>
        <dbReference type="Proteomes" id="UP001341297"/>
    </source>
</evidence>
<accession>A0A0J6EQY8</accession>
<feature type="coiled-coil region" evidence="1">
    <location>
        <begin position="21"/>
        <end position="51"/>
    </location>
</feature>
<gene>
    <name evidence="2" type="ORF">AB447_206295</name>
    <name evidence="3" type="ORF">P8828_03285</name>
</gene>
<dbReference type="PATRIC" id="fig|1664069.3.peg.3084"/>
<evidence type="ECO:0000313" key="2">
    <source>
        <dbReference type="EMBL" id="KRT90188.1"/>
    </source>
</evidence>
<name>A0A0J6EPL0_9BACI</name>
<evidence type="ECO:0000256" key="1">
    <source>
        <dbReference type="SAM" id="Coils"/>
    </source>
</evidence>
<keyword evidence="5" id="KW-1185">Reference proteome</keyword>
<keyword evidence="1" id="KW-0175">Coiled coil</keyword>
<reference evidence="2 4" key="1">
    <citation type="journal article" date="2015" name="Int. J. Syst. Evol. Microbiol.">
        <title>Bacillus glycinifermentans sp. nov., isolated from fermented soybean paste.</title>
        <authorList>
            <person name="Kim S.J."/>
            <person name="Dunlap C.A."/>
            <person name="Kwon S.W."/>
            <person name="Rooney A.P."/>
        </authorList>
    </citation>
    <scope>NUCLEOTIDE SEQUENCE [LARGE SCALE GENOMIC DNA]</scope>
    <source>
        <strain evidence="2 4">GO-13</strain>
    </source>
</reference>
<dbReference type="STRING" id="1664069.BGLY_4419"/>
<evidence type="ECO:0000313" key="3">
    <source>
        <dbReference type="EMBL" id="MEC0483875.1"/>
    </source>
</evidence>
<dbReference type="EMBL" id="LECW02000045">
    <property type="protein sequence ID" value="KRT90188.1"/>
    <property type="molecule type" value="Genomic_DNA"/>
</dbReference>
<dbReference type="EMBL" id="JARRTL010000006">
    <property type="protein sequence ID" value="MEC0483875.1"/>
    <property type="molecule type" value="Genomic_DNA"/>
</dbReference>
<organism evidence="2 4">
    <name type="scientific">Bacillus glycinifermentans</name>
    <dbReference type="NCBI Taxonomy" id="1664069"/>
    <lineage>
        <taxon>Bacteria</taxon>
        <taxon>Bacillati</taxon>
        <taxon>Bacillota</taxon>
        <taxon>Bacilli</taxon>
        <taxon>Bacillales</taxon>
        <taxon>Bacillaceae</taxon>
        <taxon>Bacillus</taxon>
    </lineage>
</organism>
<dbReference type="OrthoDB" id="2903598at2"/>
<reference evidence="2" key="2">
    <citation type="submission" date="2015-10" db="EMBL/GenBank/DDBJ databases">
        <authorList>
            <person name="Gilbert D.G."/>
        </authorList>
    </citation>
    <scope>NUCLEOTIDE SEQUENCE</scope>
    <source>
        <strain evidence="2">GO-13</strain>
    </source>
</reference>
<dbReference type="Proteomes" id="UP000036168">
    <property type="component" value="Unassembled WGS sequence"/>
</dbReference>
<comment type="caution">
    <text evidence="2">The sequence shown here is derived from an EMBL/GenBank/DDBJ whole genome shotgun (WGS) entry which is preliminary data.</text>
</comment>
<sequence>MLFLDIVQCKGVVSLEKRLTASRLKEIAEHIEDTREEYNDLLLQVRKLIRDIDEQTIPKEKIKESLSGTYEQMKEYALFVESIEAFLKSSARNISANQDG</sequence>
<accession>A0A0J6EPL0</accession>
<dbReference type="AlphaFoldDB" id="A0A0J6EPL0"/>